<sequence>MSRHPIRSDLLYGSRTPTDARSVLTMFAMLALVPLALWAAENLALAAAALAAVLALRLLVGRVARRRRGEETTLRVPGVDAQFQVRVQGRPNR</sequence>
<name>A0ABD5U3T2_9EURY</name>
<accession>A0ABD5U3T2</accession>
<evidence type="ECO:0008006" key="4">
    <source>
        <dbReference type="Google" id="ProtNLM"/>
    </source>
</evidence>
<evidence type="ECO:0000313" key="2">
    <source>
        <dbReference type="EMBL" id="MFC6835132.1"/>
    </source>
</evidence>
<keyword evidence="3" id="KW-1185">Reference proteome</keyword>
<gene>
    <name evidence="2" type="ORF">ACFQHK_01250</name>
</gene>
<reference evidence="2 3" key="1">
    <citation type="journal article" date="2019" name="Int. J. Syst. Evol. Microbiol.">
        <title>The Global Catalogue of Microorganisms (GCM) 10K type strain sequencing project: providing services to taxonomists for standard genome sequencing and annotation.</title>
        <authorList>
            <consortium name="The Broad Institute Genomics Platform"/>
            <consortium name="The Broad Institute Genome Sequencing Center for Infectious Disease"/>
            <person name="Wu L."/>
            <person name="Ma J."/>
        </authorList>
    </citation>
    <scope>NUCLEOTIDE SEQUENCE [LARGE SCALE GENOMIC DNA]</scope>
    <source>
        <strain evidence="2 3">PSRA2</strain>
    </source>
</reference>
<organism evidence="2 3">
    <name type="scientific">Halomarina ordinaria</name>
    <dbReference type="NCBI Taxonomy" id="3033939"/>
    <lineage>
        <taxon>Archaea</taxon>
        <taxon>Methanobacteriati</taxon>
        <taxon>Methanobacteriota</taxon>
        <taxon>Stenosarchaea group</taxon>
        <taxon>Halobacteria</taxon>
        <taxon>Halobacteriales</taxon>
        <taxon>Natronomonadaceae</taxon>
        <taxon>Halomarina</taxon>
    </lineage>
</organism>
<protein>
    <recommendedName>
        <fullName evidence="4">DUF58 domain-containing protein</fullName>
    </recommendedName>
</protein>
<keyword evidence="1" id="KW-1133">Transmembrane helix</keyword>
<comment type="caution">
    <text evidence="2">The sequence shown here is derived from an EMBL/GenBank/DDBJ whole genome shotgun (WGS) entry which is preliminary data.</text>
</comment>
<dbReference type="AlphaFoldDB" id="A0ABD5U3T2"/>
<evidence type="ECO:0000256" key="1">
    <source>
        <dbReference type="SAM" id="Phobius"/>
    </source>
</evidence>
<keyword evidence="1" id="KW-0472">Membrane</keyword>
<dbReference type="EMBL" id="JBHSXM010000001">
    <property type="protein sequence ID" value="MFC6835132.1"/>
    <property type="molecule type" value="Genomic_DNA"/>
</dbReference>
<dbReference type="Proteomes" id="UP001596406">
    <property type="component" value="Unassembled WGS sequence"/>
</dbReference>
<dbReference type="RefSeq" id="WP_304446840.1">
    <property type="nucleotide sequence ID" value="NZ_JARRAH010000001.1"/>
</dbReference>
<feature type="transmembrane region" description="Helical" evidence="1">
    <location>
        <begin position="20"/>
        <end position="37"/>
    </location>
</feature>
<keyword evidence="1" id="KW-0812">Transmembrane</keyword>
<feature type="transmembrane region" description="Helical" evidence="1">
    <location>
        <begin position="43"/>
        <end position="60"/>
    </location>
</feature>
<evidence type="ECO:0000313" key="3">
    <source>
        <dbReference type="Proteomes" id="UP001596406"/>
    </source>
</evidence>
<proteinExistence type="predicted"/>